<gene>
    <name evidence="2" type="ORF">E1N52_38935</name>
</gene>
<evidence type="ECO:0000313" key="3">
    <source>
        <dbReference type="Proteomes" id="UP000295606"/>
    </source>
</evidence>
<dbReference type="AlphaFoldDB" id="A0A4R5L4E0"/>
<sequence>MSETLKKPKPDVATPPTVMVRISRSSKKKVVVTSGTKAPLRKRAKTSTRSAFPELPERRLDR</sequence>
<protein>
    <submittedName>
        <fullName evidence="2">Uncharacterized protein</fullName>
    </submittedName>
</protein>
<name>A0A4R5L4E0_9BURK</name>
<evidence type="ECO:0000256" key="1">
    <source>
        <dbReference type="SAM" id="MobiDB-lite"/>
    </source>
</evidence>
<accession>A0A4R5L4E0</accession>
<comment type="caution">
    <text evidence="2">The sequence shown here is derived from an EMBL/GenBank/DDBJ whole genome shotgun (WGS) entry which is preliminary data.</text>
</comment>
<dbReference type="RefSeq" id="WP_133189947.1">
    <property type="nucleotide sequence ID" value="NZ_SMOD01000057.1"/>
</dbReference>
<organism evidence="2 3">
    <name type="scientific">Paraburkholderia guartelaensis</name>
    <dbReference type="NCBI Taxonomy" id="2546446"/>
    <lineage>
        <taxon>Bacteria</taxon>
        <taxon>Pseudomonadati</taxon>
        <taxon>Pseudomonadota</taxon>
        <taxon>Betaproteobacteria</taxon>
        <taxon>Burkholderiales</taxon>
        <taxon>Burkholderiaceae</taxon>
        <taxon>Paraburkholderia</taxon>
    </lineage>
</organism>
<feature type="region of interest" description="Disordered" evidence="1">
    <location>
        <begin position="1"/>
        <end position="62"/>
    </location>
</feature>
<reference evidence="2 3" key="1">
    <citation type="submission" date="2019-03" db="EMBL/GenBank/DDBJ databases">
        <title>Paraburkholderia sp. isolated from native Mimosa gymnas in Guartela State Park, Brazil.</title>
        <authorList>
            <person name="Paulitsch F."/>
            <person name="Hungria M."/>
            <person name="Delamuta J.R.M."/>
            <person name="Ribeiro R.A."/>
            <person name="Dall'Agnol R."/>
            <person name="Silva J.S.B."/>
        </authorList>
    </citation>
    <scope>NUCLEOTIDE SEQUENCE [LARGE SCALE GENOMIC DNA]</scope>
    <source>
        <strain evidence="2 3">CNPSo 3008</strain>
    </source>
</reference>
<dbReference type="Proteomes" id="UP000295606">
    <property type="component" value="Unassembled WGS sequence"/>
</dbReference>
<feature type="compositionally biased region" description="Basic and acidic residues" evidence="1">
    <location>
        <begin position="1"/>
        <end position="10"/>
    </location>
</feature>
<proteinExistence type="predicted"/>
<evidence type="ECO:0000313" key="2">
    <source>
        <dbReference type="EMBL" id="TDG02618.1"/>
    </source>
</evidence>
<dbReference type="EMBL" id="SMOD01000057">
    <property type="protein sequence ID" value="TDG02618.1"/>
    <property type="molecule type" value="Genomic_DNA"/>
</dbReference>